<evidence type="ECO:0000313" key="6">
    <source>
        <dbReference type="EMBL" id="OOF45507.1"/>
    </source>
</evidence>
<dbReference type="PANTHER" id="PTHR43424:SF1">
    <property type="entry name" value="LOCUS PUTATIVE PROTEIN 1-RELATED"/>
    <property type="match status" value="1"/>
</dbReference>
<accession>A0A1V3ITD5</accession>
<dbReference type="Pfam" id="PF01943">
    <property type="entry name" value="Polysacc_synt"/>
    <property type="match status" value="1"/>
</dbReference>
<dbReference type="Proteomes" id="UP000188728">
    <property type="component" value="Unassembled WGS sequence"/>
</dbReference>
<comment type="subcellular location">
    <subcellularLocation>
        <location evidence="1">Membrane</location>
        <topology evidence="1">Multi-pass membrane protein</topology>
    </subcellularLocation>
</comment>
<evidence type="ECO:0000256" key="1">
    <source>
        <dbReference type="ARBA" id="ARBA00004141"/>
    </source>
</evidence>
<feature type="transmembrane region" description="Helical" evidence="5">
    <location>
        <begin position="130"/>
        <end position="152"/>
    </location>
</feature>
<feature type="transmembrane region" description="Helical" evidence="5">
    <location>
        <begin position="76"/>
        <end position="97"/>
    </location>
</feature>
<sequence length="401" mass="45846">MSLIKDSSIYLIGELSSKCIPFLLLPYLSRKLGVEGFGELSYYQTLLALFIIFIGLSQDGAVARYSYVYGKRSLSLVVNTGYVYALCIGGIGLLFCWLMHSEIMFYLMLSAIFQVFLSVQLSIRQCQKQAIPYTLIQLAFTITNALLTILMLEIYETELVEKRILAILFSNILVSLLAYLIYQKRNVRKKFTFLQYKTAFLYIITFGLPMIFHHGSFFIKGQLDRIFIFHRFSESDLGLYAMGAQIASILSVLILAVNKALVPYLFENLKKEKITLKDLHSWALYSLIIVPIPSLVTLIVPEQWILFFLGKHFVGVKYYIMLFLLSTSLIIPYLFLVNYFFYHGKTKEISFCSVLSTVIYLSSLGGMIFTDIIYVPYASILGALGILPVLYIITKRVEKNE</sequence>
<evidence type="ECO:0000313" key="7">
    <source>
        <dbReference type="Proteomes" id="UP000188728"/>
    </source>
</evidence>
<feature type="transmembrane region" description="Helical" evidence="5">
    <location>
        <begin position="318"/>
        <end position="342"/>
    </location>
</feature>
<feature type="transmembrane region" description="Helical" evidence="5">
    <location>
        <begin position="194"/>
        <end position="219"/>
    </location>
</feature>
<feature type="transmembrane region" description="Helical" evidence="5">
    <location>
        <begin position="103"/>
        <end position="123"/>
    </location>
</feature>
<reference evidence="6 7" key="1">
    <citation type="submission" date="2016-10" db="EMBL/GenBank/DDBJ databases">
        <title>Rodentibacter gen. nov. and new species.</title>
        <authorList>
            <person name="Christensen H."/>
        </authorList>
    </citation>
    <scope>NUCLEOTIDE SEQUENCE [LARGE SCALE GENOMIC DNA]</scope>
    <source>
        <strain evidence="6 7">H1983213011</strain>
    </source>
</reference>
<dbReference type="CDD" id="cd13128">
    <property type="entry name" value="MATE_Wzx_like"/>
    <property type="match status" value="1"/>
</dbReference>
<feature type="transmembrane region" description="Helical" evidence="5">
    <location>
        <begin position="374"/>
        <end position="393"/>
    </location>
</feature>
<evidence type="ECO:0000256" key="2">
    <source>
        <dbReference type="ARBA" id="ARBA00022692"/>
    </source>
</evidence>
<feature type="transmembrane region" description="Helical" evidence="5">
    <location>
        <begin position="239"/>
        <end position="261"/>
    </location>
</feature>
<keyword evidence="3 5" id="KW-1133">Transmembrane helix</keyword>
<dbReference type="AlphaFoldDB" id="A0A1V3ITD5"/>
<evidence type="ECO:0000256" key="4">
    <source>
        <dbReference type="ARBA" id="ARBA00023136"/>
    </source>
</evidence>
<keyword evidence="4 5" id="KW-0472">Membrane</keyword>
<organism evidence="6 7">
    <name type="scientific">Rodentibacter trehalosifermentans</name>
    <dbReference type="NCBI Taxonomy" id="1908263"/>
    <lineage>
        <taxon>Bacteria</taxon>
        <taxon>Pseudomonadati</taxon>
        <taxon>Pseudomonadota</taxon>
        <taxon>Gammaproteobacteria</taxon>
        <taxon>Pasteurellales</taxon>
        <taxon>Pasteurellaceae</taxon>
        <taxon>Rodentibacter</taxon>
    </lineage>
</organism>
<evidence type="ECO:0000256" key="5">
    <source>
        <dbReference type="SAM" id="Phobius"/>
    </source>
</evidence>
<dbReference type="InterPro" id="IPR002797">
    <property type="entry name" value="Polysacc_synth"/>
</dbReference>
<feature type="transmembrane region" description="Helical" evidence="5">
    <location>
        <begin position="282"/>
        <end position="306"/>
    </location>
</feature>
<dbReference type="RefSeq" id="WP_077474040.1">
    <property type="nucleotide sequence ID" value="NZ_MLHK01000031.1"/>
</dbReference>
<name>A0A1V3ITD5_9PAST</name>
<keyword evidence="2 5" id="KW-0812">Transmembrane</keyword>
<feature type="transmembrane region" description="Helical" evidence="5">
    <location>
        <begin position="349"/>
        <end position="368"/>
    </location>
</feature>
<feature type="transmembrane region" description="Helical" evidence="5">
    <location>
        <begin position="164"/>
        <end position="182"/>
    </location>
</feature>
<evidence type="ECO:0000256" key="3">
    <source>
        <dbReference type="ARBA" id="ARBA00022989"/>
    </source>
</evidence>
<dbReference type="GO" id="GO:0016020">
    <property type="term" value="C:membrane"/>
    <property type="evidence" value="ECO:0007669"/>
    <property type="project" value="UniProtKB-SubCell"/>
</dbReference>
<dbReference type="PANTHER" id="PTHR43424">
    <property type="entry name" value="LOCUS PUTATIVE PROTEIN 1-RELATED"/>
    <property type="match status" value="1"/>
</dbReference>
<dbReference type="InterPro" id="IPR052556">
    <property type="entry name" value="PolySynth_Transporter"/>
</dbReference>
<protein>
    <submittedName>
        <fullName evidence="6">Flippase</fullName>
    </submittedName>
</protein>
<proteinExistence type="predicted"/>
<dbReference type="EMBL" id="MLHK01000031">
    <property type="protein sequence ID" value="OOF45507.1"/>
    <property type="molecule type" value="Genomic_DNA"/>
</dbReference>
<gene>
    <name evidence="6" type="ORF">BKK51_06150</name>
</gene>
<comment type="caution">
    <text evidence="6">The sequence shown here is derived from an EMBL/GenBank/DDBJ whole genome shotgun (WGS) entry which is preliminary data.</text>
</comment>